<feature type="chain" id="PRO_5039688628" evidence="10">
    <location>
        <begin position="30"/>
        <end position="1039"/>
    </location>
</feature>
<evidence type="ECO:0000256" key="6">
    <source>
        <dbReference type="ARBA" id="ARBA00023136"/>
    </source>
</evidence>
<comment type="subcellular location">
    <subcellularLocation>
        <location evidence="1 8">Cell outer membrane</location>
        <topology evidence="1 8">Multi-pass membrane protein</topology>
    </subcellularLocation>
</comment>
<evidence type="ECO:0000259" key="11">
    <source>
        <dbReference type="Pfam" id="PF00593"/>
    </source>
</evidence>
<evidence type="ECO:0000256" key="7">
    <source>
        <dbReference type="ARBA" id="ARBA00023237"/>
    </source>
</evidence>
<dbReference type="NCBIfam" id="TIGR04056">
    <property type="entry name" value="OMP_RagA_SusC"/>
    <property type="match status" value="1"/>
</dbReference>
<keyword evidence="7 8" id="KW-0998">Cell outer membrane</keyword>
<reference evidence="13" key="1">
    <citation type="journal article" date="2021" name="PeerJ">
        <title>Extensive microbial diversity within the chicken gut microbiome revealed by metagenomics and culture.</title>
        <authorList>
            <person name="Gilroy R."/>
            <person name="Ravi A."/>
            <person name="Getino M."/>
            <person name="Pursley I."/>
            <person name="Horton D.L."/>
            <person name="Alikhan N.F."/>
            <person name="Baker D."/>
            <person name="Gharbi K."/>
            <person name="Hall N."/>
            <person name="Watson M."/>
            <person name="Adriaenssens E.M."/>
            <person name="Foster-Nyarko E."/>
            <person name="Jarju S."/>
            <person name="Secka A."/>
            <person name="Antonio M."/>
            <person name="Oren A."/>
            <person name="Chaudhuri R.R."/>
            <person name="La Ragione R."/>
            <person name="Hildebrand F."/>
            <person name="Pallen M.J."/>
        </authorList>
    </citation>
    <scope>NUCLEOTIDE SEQUENCE</scope>
    <source>
        <strain evidence="13">B3-3758</strain>
    </source>
</reference>
<protein>
    <submittedName>
        <fullName evidence="13">TonB-dependent receptor</fullName>
    </submittedName>
</protein>
<dbReference type="PROSITE" id="PS52016">
    <property type="entry name" value="TONB_DEPENDENT_REC_3"/>
    <property type="match status" value="1"/>
</dbReference>
<dbReference type="Pfam" id="PF07715">
    <property type="entry name" value="Plug"/>
    <property type="match status" value="1"/>
</dbReference>
<keyword evidence="4 8" id="KW-0812">Transmembrane</keyword>
<evidence type="ECO:0000256" key="8">
    <source>
        <dbReference type="PROSITE-ProRule" id="PRU01360"/>
    </source>
</evidence>
<accession>A0A9E2KFY2</accession>
<keyword evidence="13" id="KW-0675">Receptor</keyword>
<organism evidence="13 14">
    <name type="scientific">Candidatus Bacteroides intestinipullorum</name>
    <dbReference type="NCBI Taxonomy" id="2838471"/>
    <lineage>
        <taxon>Bacteria</taxon>
        <taxon>Pseudomonadati</taxon>
        <taxon>Bacteroidota</taxon>
        <taxon>Bacteroidia</taxon>
        <taxon>Bacteroidales</taxon>
        <taxon>Bacteroidaceae</taxon>
        <taxon>Bacteroides</taxon>
    </lineage>
</organism>
<evidence type="ECO:0000256" key="1">
    <source>
        <dbReference type="ARBA" id="ARBA00004571"/>
    </source>
</evidence>
<dbReference type="InterPro" id="IPR012910">
    <property type="entry name" value="Plug_dom"/>
</dbReference>
<feature type="domain" description="TonB-dependent receptor plug" evidence="12">
    <location>
        <begin position="122"/>
        <end position="227"/>
    </location>
</feature>
<keyword evidence="10" id="KW-0732">Signal</keyword>
<dbReference type="InterPro" id="IPR000531">
    <property type="entry name" value="Beta-barrel_TonB"/>
</dbReference>
<dbReference type="SUPFAM" id="SSF49464">
    <property type="entry name" value="Carboxypeptidase regulatory domain-like"/>
    <property type="match status" value="1"/>
</dbReference>
<keyword evidence="3 8" id="KW-1134">Transmembrane beta strand</keyword>
<dbReference type="InterPro" id="IPR008969">
    <property type="entry name" value="CarboxyPept-like_regulatory"/>
</dbReference>
<evidence type="ECO:0000256" key="4">
    <source>
        <dbReference type="ARBA" id="ARBA00022692"/>
    </source>
</evidence>
<dbReference type="InterPro" id="IPR023996">
    <property type="entry name" value="TonB-dep_OMP_SusC/RagA"/>
</dbReference>
<dbReference type="GO" id="GO:0009279">
    <property type="term" value="C:cell outer membrane"/>
    <property type="evidence" value="ECO:0007669"/>
    <property type="project" value="UniProtKB-SubCell"/>
</dbReference>
<evidence type="ECO:0000313" key="14">
    <source>
        <dbReference type="Proteomes" id="UP000824236"/>
    </source>
</evidence>
<evidence type="ECO:0000256" key="3">
    <source>
        <dbReference type="ARBA" id="ARBA00022452"/>
    </source>
</evidence>
<evidence type="ECO:0000256" key="10">
    <source>
        <dbReference type="SAM" id="SignalP"/>
    </source>
</evidence>
<feature type="domain" description="TonB-dependent receptor-like beta-barrel" evidence="11">
    <location>
        <begin position="419"/>
        <end position="849"/>
    </location>
</feature>
<dbReference type="Gene3D" id="2.40.170.20">
    <property type="entry name" value="TonB-dependent receptor, beta-barrel domain"/>
    <property type="match status" value="1"/>
</dbReference>
<feature type="signal peptide" evidence="10">
    <location>
        <begin position="1"/>
        <end position="29"/>
    </location>
</feature>
<dbReference type="InterPro" id="IPR039426">
    <property type="entry name" value="TonB-dep_rcpt-like"/>
</dbReference>
<dbReference type="InterPro" id="IPR037066">
    <property type="entry name" value="Plug_dom_sf"/>
</dbReference>
<sequence length="1039" mass="114355">MKENKSHFGLKRLVMPVLFLLMCVPFALAQDPVKVTGKVLDNLGEPMIGVSVQVKGTSHGAITDIDGNYSVSVEPGATLVFSYVGYISQEHKAMPGTLNVTLKEDTETLDEVVVIGYGVQKKSSVTGAISQVKAEDMENRTITTAAQALQGKTAGVQLITTSGGPGEAPTIRVRGYSSNVASNPLYVVDGVRLSDISGIDPNDIESMEVLKDAASAAIYGAEAGNGVILITTKKGKPGMTKITYDFQFASQSIARIPELMNAQEYVDYMTSLYPDANGNLTESIIPMATIEANWNGVTDTDWVDAIFENSKMQKHNLSFAGGSDRGSYYLSLTYLDNNGIIVGDNDHYSRMTASINADYKIKPWLKVGTTNQIEKYNVRRVTGQNAYGSTLSAVLMMDPLTAPIYSPDNLPANMQTLLSQGRDLMTDANGNYYGVSAFFEGENYNPLIMMKNNITKNSGFNVTGSMFADLTPFDGFTFTSRFGYRLSGTRQSAVSLPFYGNSVQNNPFVNSLSGQSSTTIYYQWENFANYMKTFADAHTVSAMIGMSFQEQTYDYVSGQLQAAGADAIQKNNPLFYYLNYGATTATKTVGGEKTRTAKMSYYGRVGYDYKGRYMVQASLRADAADLSLLPASNRWGYFPAVSAGWTVSEEEFFQPIRDVVSSLKIRGSWGQNGSLAALSNYPYSSLVSAAGLYPFTSNTLNFVNGYAPNSMGNDDLKWETSEQLNFGFDARFLRDRLTFSMDWYKKTTKDLLITGTTPSLVVGGTVSPINAGNVENKGFEFELGWRDNIKDFSYSVRANLATLKNEVTYLDPSLQRVGGTAFHTYTLNYFEEGYPIYYFRGYQFDGIDPETGDPTFKDLDGDGVIGDGDLGYIGDAIPDVTFGLTLTAAWKGLDLTIFGSGTAGNQIYNASFRPDQTRSNHLKEIYYDDRWTLENRDGTKPRAGANYMERYIMSDAVVFNGSYFKIKQIQLGYTLPKNWLKKAYINNLRVYCSLDDFFTFTSYPGFDPEASANSVTGMGIDMGGYPTSKKVVFGFNIEF</sequence>
<comment type="similarity">
    <text evidence="8 9">Belongs to the TonB-dependent receptor family.</text>
</comment>
<evidence type="ECO:0000313" key="13">
    <source>
        <dbReference type="EMBL" id="MBU3813703.1"/>
    </source>
</evidence>
<evidence type="ECO:0000256" key="2">
    <source>
        <dbReference type="ARBA" id="ARBA00022448"/>
    </source>
</evidence>
<dbReference type="Proteomes" id="UP000824236">
    <property type="component" value="Unassembled WGS sequence"/>
</dbReference>
<dbReference type="Gene3D" id="2.170.130.10">
    <property type="entry name" value="TonB-dependent receptor, plug domain"/>
    <property type="match status" value="1"/>
</dbReference>
<evidence type="ECO:0000256" key="9">
    <source>
        <dbReference type="RuleBase" id="RU003357"/>
    </source>
</evidence>
<comment type="caution">
    <text evidence="13">The sequence shown here is derived from an EMBL/GenBank/DDBJ whole genome shotgun (WGS) entry which is preliminary data.</text>
</comment>
<keyword evidence="5 9" id="KW-0798">TonB box</keyword>
<dbReference type="AlphaFoldDB" id="A0A9E2KFY2"/>
<dbReference type="FunFam" id="2.60.40.1120:FF:000003">
    <property type="entry name" value="Outer membrane protein Omp121"/>
    <property type="match status" value="1"/>
</dbReference>
<evidence type="ECO:0000259" key="12">
    <source>
        <dbReference type="Pfam" id="PF07715"/>
    </source>
</evidence>
<dbReference type="SUPFAM" id="SSF56935">
    <property type="entry name" value="Porins"/>
    <property type="match status" value="1"/>
</dbReference>
<name>A0A9E2KFY2_9BACE</name>
<dbReference type="InterPro" id="IPR036942">
    <property type="entry name" value="Beta-barrel_TonB_sf"/>
</dbReference>
<reference evidence="13" key="2">
    <citation type="submission" date="2021-04" db="EMBL/GenBank/DDBJ databases">
        <authorList>
            <person name="Gilroy R."/>
        </authorList>
    </citation>
    <scope>NUCLEOTIDE SEQUENCE</scope>
    <source>
        <strain evidence="13">B3-3758</strain>
    </source>
</reference>
<dbReference type="FunFam" id="2.170.130.10:FF:000008">
    <property type="entry name" value="SusC/RagA family TonB-linked outer membrane protein"/>
    <property type="match status" value="1"/>
</dbReference>
<dbReference type="NCBIfam" id="TIGR04057">
    <property type="entry name" value="SusC_RagA_signa"/>
    <property type="match status" value="1"/>
</dbReference>
<dbReference type="Pfam" id="PF13715">
    <property type="entry name" value="CarbopepD_reg_2"/>
    <property type="match status" value="1"/>
</dbReference>
<proteinExistence type="inferred from homology"/>
<dbReference type="Pfam" id="PF00593">
    <property type="entry name" value="TonB_dep_Rec_b-barrel"/>
    <property type="match status" value="1"/>
</dbReference>
<keyword evidence="6 8" id="KW-0472">Membrane</keyword>
<gene>
    <name evidence="13" type="ORF">H9791_04250</name>
</gene>
<dbReference type="InterPro" id="IPR023997">
    <property type="entry name" value="TonB-dep_OMP_SusC/RagA_CS"/>
</dbReference>
<dbReference type="EMBL" id="JAHLFO010000051">
    <property type="protein sequence ID" value="MBU3813703.1"/>
    <property type="molecule type" value="Genomic_DNA"/>
</dbReference>
<dbReference type="Gene3D" id="2.60.40.1120">
    <property type="entry name" value="Carboxypeptidase-like, regulatory domain"/>
    <property type="match status" value="1"/>
</dbReference>
<keyword evidence="2 8" id="KW-0813">Transport</keyword>
<evidence type="ECO:0000256" key="5">
    <source>
        <dbReference type="ARBA" id="ARBA00023077"/>
    </source>
</evidence>